<keyword evidence="3" id="KW-1185">Reference proteome</keyword>
<evidence type="ECO:0000256" key="1">
    <source>
        <dbReference type="SAM" id="SignalP"/>
    </source>
</evidence>
<comment type="caution">
    <text evidence="2">The sequence shown here is derived from an EMBL/GenBank/DDBJ whole genome shotgun (WGS) entry which is preliminary data.</text>
</comment>
<name>A0A085W088_9BACT</name>
<sequence length="506" mass="54379">MALALAAGVLGTLLLPSVSHAQSCYCPDGADSQGNPVTGTSCGQQVCGADFQYYSCEETGWSAQGISCQGEEPPPSCYCPNGVDFLGNPVTATTCGEQVCGADLQYYSCGETGWSAQGKSCPEAGPVPTIPQPTLAPLDSDKLTETIGIAPGAWGISHAALQNQIALSNTRVRLGRAMRRLQSLPPTAPPSEQSEASTALYLASMELASLLQTEAAFPEEQRERARLPVLITRISQLEKQYAFLPGYAVQLARQAYYNGGMYFTASGAEPISLSMIDLLGVPHGPIHPDQNGGYIAAIRAPNGQRVDFGHLLCAVDFNAPYPRLGSNEFLNRRNRWIYETAEYDLPNLASHGAMVTLAGDLGTAANHMVEHSTDSWSALMNEGHEDMRGDVDGLNVSMLLRTRGWPGTTPVASTLADYYFGWTDDQYTNRADVFISTSPYIIDLRFLGLGYYIDGYLAPDVAYVAVAFSFMGSNHNWLGAAAVPAVVDAFKTWLDHELEGTNPTTE</sequence>
<dbReference type="STRING" id="394096.DB31_4536"/>
<accession>A0A085W088</accession>
<evidence type="ECO:0000313" key="2">
    <source>
        <dbReference type="EMBL" id="KFE61101.1"/>
    </source>
</evidence>
<dbReference type="Proteomes" id="UP000028725">
    <property type="component" value="Unassembled WGS sequence"/>
</dbReference>
<dbReference type="AlphaFoldDB" id="A0A085W088"/>
<feature type="chain" id="PRO_5001799455" evidence="1">
    <location>
        <begin position="22"/>
        <end position="506"/>
    </location>
</feature>
<protein>
    <submittedName>
        <fullName evidence="2">Uncharacterized protein</fullName>
    </submittedName>
</protein>
<gene>
    <name evidence="2" type="ORF">DB31_4536</name>
</gene>
<reference evidence="2 3" key="1">
    <citation type="submission" date="2014-04" db="EMBL/GenBank/DDBJ databases">
        <title>Genome assembly of Hyalangium minutum DSM 14724.</title>
        <authorList>
            <person name="Sharma G."/>
            <person name="Subramanian S."/>
        </authorList>
    </citation>
    <scope>NUCLEOTIDE SEQUENCE [LARGE SCALE GENOMIC DNA]</scope>
    <source>
        <strain evidence="2 3">DSM 14724</strain>
    </source>
</reference>
<feature type="signal peptide" evidence="1">
    <location>
        <begin position="1"/>
        <end position="21"/>
    </location>
</feature>
<evidence type="ECO:0000313" key="3">
    <source>
        <dbReference type="Proteomes" id="UP000028725"/>
    </source>
</evidence>
<keyword evidence="1" id="KW-0732">Signal</keyword>
<proteinExistence type="predicted"/>
<organism evidence="2 3">
    <name type="scientific">Hyalangium minutum</name>
    <dbReference type="NCBI Taxonomy" id="394096"/>
    <lineage>
        <taxon>Bacteria</taxon>
        <taxon>Pseudomonadati</taxon>
        <taxon>Myxococcota</taxon>
        <taxon>Myxococcia</taxon>
        <taxon>Myxococcales</taxon>
        <taxon>Cystobacterineae</taxon>
        <taxon>Archangiaceae</taxon>
        <taxon>Hyalangium</taxon>
    </lineage>
</organism>
<dbReference type="EMBL" id="JMCB01000025">
    <property type="protein sequence ID" value="KFE61101.1"/>
    <property type="molecule type" value="Genomic_DNA"/>
</dbReference>